<organism evidence="10 11">
    <name type="scientific">[Candida] arabinofermentans NRRL YB-2248</name>
    <dbReference type="NCBI Taxonomy" id="983967"/>
    <lineage>
        <taxon>Eukaryota</taxon>
        <taxon>Fungi</taxon>
        <taxon>Dikarya</taxon>
        <taxon>Ascomycota</taxon>
        <taxon>Saccharomycotina</taxon>
        <taxon>Pichiomycetes</taxon>
        <taxon>Pichiales</taxon>
        <taxon>Pichiaceae</taxon>
        <taxon>Ogataea</taxon>
        <taxon>Ogataea/Candida clade</taxon>
    </lineage>
</organism>
<keyword evidence="11" id="KW-1185">Reference proteome</keyword>
<dbReference type="PANTHER" id="PTHR14189:SF0">
    <property type="entry name" value="PROTEIN PHOSPHATASE METHYLESTERASE 1"/>
    <property type="match status" value="1"/>
</dbReference>
<comment type="similarity">
    <text evidence="1 6">Belongs to the AB hydrolase superfamily.</text>
</comment>
<evidence type="ECO:0000313" key="10">
    <source>
        <dbReference type="EMBL" id="ODV83466.1"/>
    </source>
</evidence>
<evidence type="ECO:0000256" key="7">
    <source>
        <dbReference type="PIRSR" id="PIRSR022950-1"/>
    </source>
</evidence>
<keyword evidence="3 6" id="KW-0719">Serine esterase</keyword>
<dbReference type="PANTHER" id="PTHR14189">
    <property type="entry name" value="PROTEIN PHOSPHATASE METHYLESTERASE-1 RELATED"/>
    <property type="match status" value="1"/>
</dbReference>
<dbReference type="STRING" id="983967.A0A1E4SVD9"/>
<evidence type="ECO:0000259" key="9">
    <source>
        <dbReference type="Pfam" id="PF12697"/>
    </source>
</evidence>
<dbReference type="Proteomes" id="UP000094801">
    <property type="component" value="Unassembled WGS sequence"/>
</dbReference>
<proteinExistence type="inferred from homology"/>
<feature type="active site" evidence="7">
    <location>
        <position position="205"/>
    </location>
</feature>
<evidence type="ECO:0000256" key="1">
    <source>
        <dbReference type="ARBA" id="ARBA00008645"/>
    </source>
</evidence>
<dbReference type="EMBL" id="KV453863">
    <property type="protein sequence ID" value="ODV83466.1"/>
    <property type="molecule type" value="Genomic_DNA"/>
</dbReference>
<reference evidence="11" key="1">
    <citation type="submission" date="2016-04" db="EMBL/GenBank/DDBJ databases">
        <title>Comparative genomics of biotechnologically important yeasts.</title>
        <authorList>
            <consortium name="DOE Joint Genome Institute"/>
            <person name="Riley R."/>
            <person name="Haridas S."/>
            <person name="Wolfe K.H."/>
            <person name="Lopes M.R."/>
            <person name="Hittinger C.T."/>
            <person name="Goker M."/>
            <person name="Salamov A."/>
            <person name="Wisecaver J."/>
            <person name="Long T.M."/>
            <person name="Aerts A.L."/>
            <person name="Barry K."/>
            <person name="Choi C."/>
            <person name="Clum A."/>
            <person name="Coughlan A.Y."/>
            <person name="Deshpande S."/>
            <person name="Douglass A.P."/>
            <person name="Hanson S.J."/>
            <person name="Klenk H.-P."/>
            <person name="Labutti K."/>
            <person name="Lapidus A."/>
            <person name="Lindquist E."/>
            <person name="Lipzen A."/>
            <person name="Meier-Kolthoff J.P."/>
            <person name="Ohm R.A."/>
            <person name="Otillar R.P."/>
            <person name="Pangilinan J."/>
            <person name="Peng Y."/>
            <person name="Rokas A."/>
            <person name="Rosa C.A."/>
            <person name="Scheuner C."/>
            <person name="Sibirny A.A."/>
            <person name="Slot J.C."/>
            <person name="Stielow J.B."/>
            <person name="Sun H."/>
            <person name="Kurtzman C.P."/>
            <person name="Blackwell M."/>
            <person name="Grigoriev I.V."/>
            <person name="Jeffries T.W."/>
        </authorList>
    </citation>
    <scope>NUCLEOTIDE SEQUENCE [LARGE SCALE GENOMIC DNA]</scope>
    <source>
        <strain evidence="11">NRRL YB-2248</strain>
    </source>
</reference>
<protein>
    <recommendedName>
        <fullName evidence="2 6">Protein phosphatase methylesterase 1</fullName>
        <shortName evidence="6">PME-1</shortName>
        <ecNumber evidence="6">3.1.1.-</ecNumber>
    </recommendedName>
</protein>
<dbReference type="InterPro" id="IPR029058">
    <property type="entry name" value="AB_hydrolase_fold"/>
</dbReference>
<keyword evidence="4 6" id="KW-0378">Hydrolase</keyword>
<dbReference type="EC" id="3.1.1.-" evidence="6"/>
<evidence type="ECO:0000256" key="3">
    <source>
        <dbReference type="ARBA" id="ARBA00022487"/>
    </source>
</evidence>
<evidence type="ECO:0000256" key="8">
    <source>
        <dbReference type="SAM" id="MobiDB-lite"/>
    </source>
</evidence>
<evidence type="ECO:0000256" key="2">
    <source>
        <dbReference type="ARBA" id="ARBA00020672"/>
    </source>
</evidence>
<feature type="active site" evidence="7">
    <location>
        <position position="399"/>
    </location>
</feature>
<dbReference type="AlphaFoldDB" id="A0A1E4SVD9"/>
<evidence type="ECO:0000256" key="4">
    <source>
        <dbReference type="ARBA" id="ARBA00022801"/>
    </source>
</evidence>
<dbReference type="PIRSF" id="PIRSF022950">
    <property type="entry name" value="PPase_methylesterase_euk"/>
    <property type="match status" value="1"/>
</dbReference>
<dbReference type="SUPFAM" id="SSF53474">
    <property type="entry name" value="alpha/beta-Hydrolases"/>
    <property type="match status" value="1"/>
</dbReference>
<dbReference type="InterPro" id="IPR016812">
    <property type="entry name" value="PPase_methylesterase_euk"/>
</dbReference>
<dbReference type="Gene3D" id="3.40.50.1820">
    <property type="entry name" value="alpha/beta hydrolase"/>
    <property type="match status" value="1"/>
</dbReference>
<feature type="region of interest" description="Disordered" evidence="8">
    <location>
        <begin position="24"/>
        <end position="60"/>
    </location>
</feature>
<comment type="catalytic activity">
    <reaction evidence="5">
        <text>[phosphatase 2A protein]-C-terminal L-leucine methyl ester + H2O = [phosphatase 2A protein]-C-terminal L-leucine + methanol + H(+)</text>
        <dbReference type="Rhea" id="RHEA:48548"/>
        <dbReference type="Rhea" id="RHEA-COMP:12134"/>
        <dbReference type="Rhea" id="RHEA-COMP:12135"/>
        <dbReference type="ChEBI" id="CHEBI:15377"/>
        <dbReference type="ChEBI" id="CHEBI:15378"/>
        <dbReference type="ChEBI" id="CHEBI:17790"/>
        <dbReference type="ChEBI" id="CHEBI:90516"/>
        <dbReference type="ChEBI" id="CHEBI:90517"/>
        <dbReference type="EC" id="3.1.1.89"/>
    </reaction>
</comment>
<sequence length="451" mass="51259">MSDFQKSIFQNRLRQAEKSLGFSLDEVEDEIEEDEEEEESGSFGELPTFDKKPDLKPRQEDLDLPSWSDYFEKNDIYRDPKTGYYFQTYYTQPRYVGDKAGLDDSPVVFITHHGAGSDGLSFAKLSSSLKKQCHRQQIETYPGFLTFDMRGHANTHLLNQTNPDNMNISIDQLCKDFIFLITEFYNQNFASIPGSKPSFFLVGHSLGGAVLTKVVYDFQNEAKDGTDPELILAPQLQQLIKGLTMVDIVGDTAIKALGSMNSYLSSMPNKFTTMKKAIDWHINSKLLNNYQSALISVPGLLRKSPDDGCYRWVVDLRLSERYWVDWFSNLSFQFTAITNRVSKLLILANNDYLDKDLIIGQMQGKYQLIVFYNNQLNLRDTLTTATKTIESDDAQNLGHFVHEDIPDKVAASLLDFVERNDQNSMTRAPGSTGTSQIDLLNKLNAKWGVKK</sequence>
<dbReference type="OrthoDB" id="194865at2759"/>
<gene>
    <name evidence="10" type="ORF">CANARDRAFT_29920</name>
</gene>
<evidence type="ECO:0000313" key="11">
    <source>
        <dbReference type="Proteomes" id="UP000094801"/>
    </source>
</evidence>
<feature type="compositionally biased region" description="Basic and acidic residues" evidence="8">
    <location>
        <begin position="48"/>
        <end position="60"/>
    </location>
</feature>
<feature type="compositionally biased region" description="Acidic residues" evidence="8">
    <location>
        <begin position="25"/>
        <end position="40"/>
    </location>
</feature>
<dbReference type="GO" id="GO:0051723">
    <property type="term" value="F:protein methylesterase activity"/>
    <property type="evidence" value="ECO:0007669"/>
    <property type="project" value="UniProtKB-EC"/>
</dbReference>
<accession>A0A1E4SVD9</accession>
<dbReference type="InterPro" id="IPR000073">
    <property type="entry name" value="AB_hydrolase_1"/>
</dbReference>
<evidence type="ECO:0000256" key="6">
    <source>
        <dbReference type="PIRNR" id="PIRNR022950"/>
    </source>
</evidence>
<evidence type="ECO:0000256" key="5">
    <source>
        <dbReference type="ARBA" id="ARBA00049203"/>
    </source>
</evidence>
<name>A0A1E4SVD9_9ASCO</name>
<dbReference type="Pfam" id="PF12697">
    <property type="entry name" value="Abhydrolase_6"/>
    <property type="match status" value="1"/>
</dbReference>
<feature type="active site" evidence="7">
    <location>
        <position position="247"/>
    </location>
</feature>
<comment type="function">
    <text evidence="6">Demethylates proteins that have been reversibly carboxymethylated.</text>
</comment>
<feature type="domain" description="AB hydrolase-1" evidence="9">
    <location>
        <begin position="107"/>
        <end position="411"/>
    </location>
</feature>